<dbReference type="AlphaFoldDB" id="A0A086TLJ2"/>
<accession>A0A086TLJ2</accession>
<evidence type="ECO:0000313" key="1">
    <source>
        <dbReference type="EMBL" id="KFH62819.1"/>
    </source>
</evidence>
<sequence>MNRPELFIMLPSDIDAWRDTDPTTHEFRLNYLCEVKSSRDAKDTQYIHLSNHQVHALNQPYEFFQKYSDYALRLLTMVKYVLSSEDYVFLALHALKVRRGSDFLKNRNWSPKKRNQEFVQYLHVHDGDNPFENLFQCTGDRGASAWRCRHHMNQDASADGLNRLKKYIRNHGRHNNMQKATVAIDLDLFSKSMLLSEAMALNLLNNTQPLAQLLYYKIRGHHPVHILPTGQADAGAVHQPYRSSGDVVPHHEFICARVSDESQALWGYHPYNISHKALHSTVVSEDQAKLNDSFE</sequence>
<organism evidence="1 2">
    <name type="scientific">Podila verticillata NRRL 6337</name>
    <dbReference type="NCBI Taxonomy" id="1069443"/>
    <lineage>
        <taxon>Eukaryota</taxon>
        <taxon>Fungi</taxon>
        <taxon>Fungi incertae sedis</taxon>
        <taxon>Mucoromycota</taxon>
        <taxon>Mortierellomycotina</taxon>
        <taxon>Mortierellomycetes</taxon>
        <taxon>Mortierellales</taxon>
        <taxon>Mortierellaceae</taxon>
        <taxon>Podila</taxon>
    </lineage>
</organism>
<name>A0A086TLJ2_9FUNG</name>
<keyword evidence="2" id="KW-1185">Reference proteome</keyword>
<proteinExistence type="predicted"/>
<dbReference type="OrthoDB" id="120976at2759"/>
<reference evidence="1 2" key="1">
    <citation type="submission" date="2011-02" db="EMBL/GenBank/DDBJ databases">
        <title>The Genome Sequence of Mortierella verticillata NRRL 6337.</title>
        <authorList>
            <consortium name="The Broad Institute Genome Sequencing Platform"/>
            <person name="Russ C."/>
            <person name="Cuomo C."/>
            <person name="Burger G."/>
            <person name="Gray M.W."/>
            <person name="Holland P.W.H."/>
            <person name="King N."/>
            <person name="Lang F.B.F."/>
            <person name="Roger A.J."/>
            <person name="Ruiz-Trillo I."/>
            <person name="Young S.K."/>
            <person name="Zeng Q."/>
            <person name="Gargeya S."/>
            <person name="Alvarado L."/>
            <person name="Berlin A."/>
            <person name="Chapman S.B."/>
            <person name="Chen Z."/>
            <person name="Freedman E."/>
            <person name="Gellesch M."/>
            <person name="Goldberg J."/>
            <person name="Griggs A."/>
            <person name="Gujja S."/>
            <person name="Heilman E."/>
            <person name="Heiman D."/>
            <person name="Howarth C."/>
            <person name="Mehta T."/>
            <person name="Neiman D."/>
            <person name="Pearson M."/>
            <person name="Roberts A."/>
            <person name="Saif S."/>
            <person name="Shea T."/>
            <person name="Shenoy N."/>
            <person name="Sisk P."/>
            <person name="Stolte C."/>
            <person name="Sykes S."/>
            <person name="White J."/>
            <person name="Yandava C."/>
            <person name="Haas B."/>
            <person name="Nusbaum C."/>
            <person name="Birren B."/>
        </authorList>
    </citation>
    <scope>NUCLEOTIDE SEQUENCE [LARGE SCALE GENOMIC DNA]</scope>
    <source>
        <strain evidence="1 2">NRRL 6337</strain>
    </source>
</reference>
<evidence type="ECO:0000313" key="2">
    <source>
        <dbReference type="Proteomes" id="UP000243308"/>
    </source>
</evidence>
<dbReference type="Proteomes" id="UP000243308">
    <property type="component" value="Unassembled WGS sequence"/>
</dbReference>
<gene>
    <name evidence="1" type="ORF">MVEG_11345</name>
</gene>
<dbReference type="EMBL" id="KN042430">
    <property type="protein sequence ID" value="KFH62819.1"/>
    <property type="molecule type" value="Genomic_DNA"/>
</dbReference>
<protein>
    <submittedName>
        <fullName evidence="1">Uncharacterized protein</fullName>
    </submittedName>
</protein>